<proteinExistence type="predicted"/>
<dbReference type="VEuPathDB" id="VectorBase:SSCA009065"/>
<accession>A0A132A2A0</accession>
<dbReference type="AlphaFoldDB" id="A0A132A2A0"/>
<evidence type="ECO:0000313" key="1">
    <source>
        <dbReference type="EMBL" id="KPM04959.1"/>
    </source>
</evidence>
<organism evidence="1 2">
    <name type="scientific">Sarcoptes scabiei</name>
    <name type="common">Itch mite</name>
    <name type="synonym">Acarus scabiei</name>
    <dbReference type="NCBI Taxonomy" id="52283"/>
    <lineage>
        <taxon>Eukaryota</taxon>
        <taxon>Metazoa</taxon>
        <taxon>Ecdysozoa</taxon>
        <taxon>Arthropoda</taxon>
        <taxon>Chelicerata</taxon>
        <taxon>Arachnida</taxon>
        <taxon>Acari</taxon>
        <taxon>Acariformes</taxon>
        <taxon>Sarcoptiformes</taxon>
        <taxon>Astigmata</taxon>
        <taxon>Psoroptidia</taxon>
        <taxon>Sarcoptoidea</taxon>
        <taxon>Sarcoptidae</taxon>
        <taxon>Sarcoptinae</taxon>
        <taxon>Sarcoptes</taxon>
    </lineage>
</organism>
<evidence type="ECO:0000313" key="2">
    <source>
        <dbReference type="Proteomes" id="UP000616769"/>
    </source>
</evidence>
<name>A0A132A2A0_SARSC</name>
<protein>
    <submittedName>
        <fullName evidence="1">Uncharacterized protein</fullName>
    </submittedName>
</protein>
<dbReference type="Proteomes" id="UP000616769">
    <property type="component" value="Unassembled WGS sequence"/>
</dbReference>
<reference evidence="1 2" key="1">
    <citation type="journal article" date="2015" name="Parasit. Vectors">
        <title>Draft genome of the scabies mite.</title>
        <authorList>
            <person name="Rider S.D.Jr."/>
            <person name="Morgan M.S."/>
            <person name="Arlian L.G."/>
        </authorList>
    </citation>
    <scope>NUCLEOTIDE SEQUENCE [LARGE SCALE GENOMIC DNA]</scope>
    <source>
        <strain evidence="1">Arlian Lab</strain>
    </source>
</reference>
<gene>
    <name evidence="1" type="ORF">QR98_0034150</name>
</gene>
<comment type="caution">
    <text evidence="1">The sequence shown here is derived from an EMBL/GenBank/DDBJ whole genome shotgun (WGS) entry which is preliminary data.</text>
</comment>
<dbReference type="EMBL" id="JXLN01010022">
    <property type="protein sequence ID" value="KPM04959.1"/>
    <property type="molecule type" value="Genomic_DNA"/>
</dbReference>
<sequence>MEGFFFARNFPIKPIDRDLFEILSETLLLRFPIDFWSLDSSKSTIQTILVREQIVRVTHHRI</sequence>